<evidence type="ECO:0000256" key="4">
    <source>
        <dbReference type="ARBA" id="ARBA00022692"/>
    </source>
</evidence>
<evidence type="ECO:0000313" key="12">
    <source>
        <dbReference type="Proteomes" id="UP001523566"/>
    </source>
</evidence>
<keyword evidence="8 10" id="KW-0594">Phospholipid biosynthesis</keyword>
<dbReference type="NCBIfam" id="TIGR00023">
    <property type="entry name" value="glycerol-3-phosphate 1-O-acyltransferase PlsY"/>
    <property type="match status" value="1"/>
</dbReference>
<evidence type="ECO:0000256" key="2">
    <source>
        <dbReference type="ARBA" id="ARBA00022516"/>
    </source>
</evidence>
<keyword evidence="11" id="KW-0012">Acyltransferase</keyword>
<keyword evidence="3 10" id="KW-0808">Transferase</keyword>
<dbReference type="EMBL" id="JAMZFW010000004">
    <property type="protein sequence ID" value="MCP1101542.1"/>
    <property type="molecule type" value="Genomic_DNA"/>
</dbReference>
<keyword evidence="5 10" id="KW-1133">Transmembrane helix</keyword>
<dbReference type="PANTHER" id="PTHR30309:SF0">
    <property type="entry name" value="GLYCEROL-3-PHOSPHATE ACYLTRANSFERASE-RELATED"/>
    <property type="match status" value="1"/>
</dbReference>
<feature type="transmembrane region" description="Helical" evidence="10">
    <location>
        <begin position="174"/>
        <end position="191"/>
    </location>
</feature>
<comment type="catalytic activity">
    <reaction evidence="10">
        <text>an acyl phosphate + sn-glycerol 3-phosphate = a 1-acyl-sn-glycero-3-phosphate + phosphate</text>
        <dbReference type="Rhea" id="RHEA:34075"/>
        <dbReference type="ChEBI" id="CHEBI:43474"/>
        <dbReference type="ChEBI" id="CHEBI:57597"/>
        <dbReference type="ChEBI" id="CHEBI:57970"/>
        <dbReference type="ChEBI" id="CHEBI:59918"/>
        <dbReference type="EC" id="2.3.1.275"/>
    </reaction>
</comment>
<comment type="pathway">
    <text evidence="10">Lipid metabolism; phospholipid metabolism.</text>
</comment>
<dbReference type="GO" id="GO:0004366">
    <property type="term" value="F:glycerol-3-phosphate O-acyltransferase activity"/>
    <property type="evidence" value="ECO:0007669"/>
    <property type="project" value="UniProtKB-EC"/>
</dbReference>
<dbReference type="HAMAP" id="MF_01043">
    <property type="entry name" value="PlsY"/>
    <property type="match status" value="1"/>
</dbReference>
<feature type="transmembrane region" description="Helical" evidence="10">
    <location>
        <begin position="51"/>
        <end position="74"/>
    </location>
</feature>
<gene>
    <name evidence="10 11" type="primary">plsY</name>
    <name evidence="11" type="ORF">NK125_03825</name>
</gene>
<evidence type="ECO:0000256" key="1">
    <source>
        <dbReference type="ARBA" id="ARBA00022475"/>
    </source>
</evidence>
<keyword evidence="4 10" id="KW-0812">Transmembrane</keyword>
<protein>
    <recommendedName>
        <fullName evidence="10">Glycerol-3-phosphate acyltransferase</fullName>
    </recommendedName>
    <alternativeName>
        <fullName evidence="10">Acyl-PO4 G3P acyltransferase</fullName>
    </alternativeName>
    <alternativeName>
        <fullName evidence="10">Acyl-phosphate--glycerol-3-phosphate acyltransferase</fullName>
    </alternativeName>
    <alternativeName>
        <fullName evidence="10">G3P acyltransferase</fullName>
        <shortName evidence="10">GPAT</shortName>
        <ecNumber evidence="10">2.3.1.275</ecNumber>
    </alternativeName>
    <alternativeName>
        <fullName evidence="10">Lysophosphatidic acid synthase</fullName>
        <shortName evidence="10">LPA synthase</shortName>
    </alternativeName>
</protein>
<evidence type="ECO:0000256" key="5">
    <source>
        <dbReference type="ARBA" id="ARBA00022989"/>
    </source>
</evidence>
<dbReference type="InterPro" id="IPR003811">
    <property type="entry name" value="G3P_acylTferase_PlsY"/>
</dbReference>
<evidence type="ECO:0000256" key="9">
    <source>
        <dbReference type="ARBA" id="ARBA00023264"/>
    </source>
</evidence>
<accession>A0ABT1EAK6</accession>
<keyword evidence="6 10" id="KW-0443">Lipid metabolism</keyword>
<evidence type="ECO:0000256" key="6">
    <source>
        <dbReference type="ARBA" id="ARBA00023098"/>
    </source>
</evidence>
<reference evidence="11 12" key="1">
    <citation type="journal article" date="2022" name="Genome Biol. Evol.">
        <title>Host diet, physiology and behaviors set the stage for Lachnospiraceae cladogenesis.</title>
        <authorList>
            <person name="Vera-Ponce De Leon A."/>
            <person name="Schneider M."/>
            <person name="Jahnes B.C."/>
            <person name="Sadowski V."/>
            <person name="Camuy-Velez L.A."/>
            <person name="Duan J."/>
            <person name="Sabree Z.L."/>
        </authorList>
    </citation>
    <scope>NUCLEOTIDE SEQUENCE [LARGE SCALE GENOMIC DNA]</scope>
    <source>
        <strain evidence="11 12">PAL113</strain>
    </source>
</reference>
<comment type="caution">
    <text evidence="11">The sequence shown here is derived from an EMBL/GenBank/DDBJ whole genome shotgun (WGS) entry which is preliminary data.</text>
</comment>
<organism evidence="11 12">
    <name type="scientific">Aequitasia blattaphilus</name>
    <dbReference type="NCBI Taxonomy" id="2949332"/>
    <lineage>
        <taxon>Bacteria</taxon>
        <taxon>Bacillati</taxon>
        <taxon>Bacillota</taxon>
        <taxon>Clostridia</taxon>
        <taxon>Lachnospirales</taxon>
        <taxon>Lachnospiraceae</taxon>
        <taxon>Aequitasia</taxon>
    </lineage>
</organism>
<dbReference type="EC" id="2.3.1.275" evidence="10"/>
<evidence type="ECO:0000256" key="3">
    <source>
        <dbReference type="ARBA" id="ARBA00022679"/>
    </source>
</evidence>
<dbReference type="PANTHER" id="PTHR30309">
    <property type="entry name" value="INNER MEMBRANE PROTEIN YGIH"/>
    <property type="match status" value="1"/>
</dbReference>
<name>A0ABT1EAK6_9FIRM</name>
<comment type="subunit">
    <text evidence="10">Probably interacts with PlsX.</text>
</comment>
<evidence type="ECO:0000256" key="10">
    <source>
        <dbReference type="HAMAP-Rule" id="MF_01043"/>
    </source>
</evidence>
<comment type="subcellular location">
    <subcellularLocation>
        <location evidence="10">Cell membrane</location>
        <topology evidence="10">Multi-pass membrane protein</topology>
    </subcellularLocation>
</comment>
<dbReference type="RefSeq" id="WP_262065329.1">
    <property type="nucleotide sequence ID" value="NZ_JAMXOD010000004.1"/>
</dbReference>
<keyword evidence="1 10" id="KW-1003">Cell membrane</keyword>
<evidence type="ECO:0000256" key="8">
    <source>
        <dbReference type="ARBA" id="ARBA00023209"/>
    </source>
</evidence>
<keyword evidence="12" id="KW-1185">Reference proteome</keyword>
<feature type="transmembrane region" description="Helical" evidence="10">
    <location>
        <begin position="81"/>
        <end position="99"/>
    </location>
</feature>
<proteinExistence type="inferred from homology"/>
<sequence>MERIICVLIGYLFGLLQTGYFIGRLNNVDIRKMGSGNAGTTNALRTLGKRAGAVTLLGDCFKCVAAVLLVHFIFGNGAADLLPVLSMYAGAGVILGHNFPFYLGFKGGKGIAATAGLIISTTNIWIVLICLVAFVGIVAISRYVSVGSLLVVSIFFAAVVILGQNGYYHTTGRYLGEIYGVAFFVVIIAFFQHRENIKRLIKGNENKIGAKKK</sequence>
<keyword evidence="7 10" id="KW-0472">Membrane</keyword>
<evidence type="ECO:0000313" key="11">
    <source>
        <dbReference type="EMBL" id="MCP1101542.1"/>
    </source>
</evidence>
<keyword evidence="9 10" id="KW-1208">Phospholipid metabolism</keyword>
<dbReference type="Pfam" id="PF02660">
    <property type="entry name" value="G3P_acyltransf"/>
    <property type="match status" value="1"/>
</dbReference>
<evidence type="ECO:0000256" key="7">
    <source>
        <dbReference type="ARBA" id="ARBA00023136"/>
    </source>
</evidence>
<dbReference type="SMART" id="SM01207">
    <property type="entry name" value="G3P_acyltransf"/>
    <property type="match status" value="1"/>
</dbReference>
<comment type="similarity">
    <text evidence="10">Belongs to the PlsY family.</text>
</comment>
<comment type="function">
    <text evidence="10">Catalyzes the transfer of an acyl group from acyl-phosphate (acyl-PO(4)) to glycerol-3-phosphate (G3P) to form lysophosphatidic acid (LPA). This enzyme utilizes acyl-phosphate as fatty acyl donor, but not acyl-CoA or acyl-ACP.</text>
</comment>
<feature type="transmembrane region" description="Helical" evidence="10">
    <location>
        <begin position="111"/>
        <end position="136"/>
    </location>
</feature>
<dbReference type="Proteomes" id="UP001523566">
    <property type="component" value="Unassembled WGS sequence"/>
</dbReference>
<feature type="transmembrane region" description="Helical" evidence="10">
    <location>
        <begin position="143"/>
        <end position="162"/>
    </location>
</feature>
<keyword evidence="2 10" id="KW-0444">Lipid biosynthesis</keyword>